<feature type="domain" description="Mab-21-like HhH/H2TH-like" evidence="14">
    <location>
        <begin position="290"/>
        <end position="376"/>
    </location>
</feature>
<comment type="similarity">
    <text evidence="3">Belongs to the mab-21 family.</text>
</comment>
<evidence type="ECO:0000256" key="10">
    <source>
        <dbReference type="ARBA" id="ARBA00023134"/>
    </source>
</evidence>
<keyword evidence="8" id="KW-0067">ATP-binding</keyword>
<dbReference type="GeneID" id="117653494"/>
<sequence length="530" mass="60184">MALLNGNQSIDELLQSDNFKKGLKNAEIVIQYINKKYISLNDADYTSYAHHLNNVLTMLVQRMKNSNPLFSTLYQREHFAGSYADGLKIGKPTEYDMNLIIKLPVDYTKLQFEPGTPSFVKINGKEAFANISGAPLSPDFLRWVDEEGYLLQTKFREWMESVLTKVFLTLPLADYSDPNTRVLKDEASSSEGEYKIKHKKSGPAMTLKVTTPDGCLLDVDLVPAFQFGQSVWPPPPVAALPEICKKKSWMVVPKPKRIKEGETLDINDAREWRMSFLDQERELLSGSGTVKPTIKLLKKLRDSSQIKLSSYAIKTVALFEMKNQSSEFWRNRQIYLFLFMLHRLTEQIRTGHIPFYWDERDDLLKLEKRVHENVSNRLANIFKDIVKVIDKNPYIIAEKLLNPDECKDVEDNCKIPTAEKSRPSVALAINEAITQDETDGGAGSSGGSSSGGVITPNQIYCKLEEIAFGQKQMPQQILRAIFSGREPLQGAHTNHEECQKKQAELEERIADLEDKVNLMMRQIKSLTQGA</sequence>
<accession>A0A6P9AAE6</accession>
<dbReference type="InterPro" id="IPR024810">
    <property type="entry name" value="MAB21L/cGLR"/>
</dbReference>
<organism evidence="16">
    <name type="scientific">Thrips palmi</name>
    <name type="common">Melon thrips</name>
    <dbReference type="NCBI Taxonomy" id="161013"/>
    <lineage>
        <taxon>Eukaryota</taxon>
        <taxon>Metazoa</taxon>
        <taxon>Ecdysozoa</taxon>
        <taxon>Arthropoda</taxon>
        <taxon>Hexapoda</taxon>
        <taxon>Insecta</taxon>
        <taxon>Pterygota</taxon>
        <taxon>Neoptera</taxon>
        <taxon>Paraneoptera</taxon>
        <taxon>Thysanoptera</taxon>
        <taxon>Terebrantia</taxon>
        <taxon>Thripoidea</taxon>
        <taxon>Thripidae</taxon>
        <taxon>Thrips</taxon>
    </lineage>
</organism>
<keyword evidence="15" id="KW-1185">Reference proteome</keyword>
<dbReference type="PANTHER" id="PTHR10656:SF42">
    <property type="entry name" value="CYCLIC GMP-AMP SYNTHASE-LIKE PROTEIN-RELATED"/>
    <property type="match status" value="1"/>
</dbReference>
<keyword evidence="5" id="KW-0548">Nucleotidyltransferase</keyword>
<keyword evidence="9" id="KW-0460">Magnesium</keyword>
<dbReference type="FunCoup" id="A0A6P9AAE6">
    <property type="interactions" value="8"/>
</dbReference>
<comment type="cofactor">
    <cofactor evidence="1">
        <name>Mn(2+)</name>
        <dbReference type="ChEBI" id="CHEBI:29035"/>
    </cofactor>
</comment>
<reference evidence="16" key="1">
    <citation type="submission" date="2025-08" db="UniProtKB">
        <authorList>
            <consortium name="RefSeq"/>
        </authorList>
    </citation>
    <scope>IDENTIFICATION</scope>
    <source>
        <tissue evidence="16">Total insect</tissue>
    </source>
</reference>
<dbReference type="AlphaFoldDB" id="A0A6P9AAE6"/>
<evidence type="ECO:0000256" key="1">
    <source>
        <dbReference type="ARBA" id="ARBA00001936"/>
    </source>
</evidence>
<keyword evidence="11" id="KW-0464">Manganese</keyword>
<evidence type="ECO:0000259" key="13">
    <source>
        <dbReference type="Pfam" id="PF03281"/>
    </source>
</evidence>
<evidence type="ECO:0000256" key="9">
    <source>
        <dbReference type="ARBA" id="ARBA00022842"/>
    </source>
</evidence>
<dbReference type="SMART" id="SM01265">
    <property type="entry name" value="Mab-21"/>
    <property type="match status" value="1"/>
</dbReference>
<keyword evidence="10" id="KW-0342">GTP-binding</keyword>
<name>A0A6P9AAE6_THRPL</name>
<evidence type="ECO:0000313" key="16">
    <source>
        <dbReference type="RefSeq" id="XP_034255077.1"/>
    </source>
</evidence>
<proteinExistence type="inferred from homology"/>
<dbReference type="Gene3D" id="3.30.460.90">
    <property type="match status" value="1"/>
</dbReference>
<evidence type="ECO:0000256" key="2">
    <source>
        <dbReference type="ARBA" id="ARBA00001946"/>
    </source>
</evidence>
<dbReference type="OrthoDB" id="6054650at2759"/>
<evidence type="ECO:0000256" key="12">
    <source>
        <dbReference type="SAM" id="Coils"/>
    </source>
</evidence>
<dbReference type="Pfam" id="PF03281">
    <property type="entry name" value="Mab-21"/>
    <property type="match status" value="1"/>
</dbReference>
<dbReference type="Gene3D" id="1.10.1410.40">
    <property type="match status" value="1"/>
</dbReference>
<evidence type="ECO:0000256" key="3">
    <source>
        <dbReference type="ARBA" id="ARBA00008307"/>
    </source>
</evidence>
<evidence type="ECO:0000256" key="11">
    <source>
        <dbReference type="ARBA" id="ARBA00023211"/>
    </source>
</evidence>
<evidence type="ECO:0000256" key="5">
    <source>
        <dbReference type="ARBA" id="ARBA00022695"/>
    </source>
</evidence>
<dbReference type="InParanoid" id="A0A6P9AAE6"/>
<evidence type="ECO:0000313" key="15">
    <source>
        <dbReference type="Proteomes" id="UP000515158"/>
    </source>
</evidence>
<evidence type="ECO:0000256" key="4">
    <source>
        <dbReference type="ARBA" id="ARBA00022679"/>
    </source>
</evidence>
<dbReference type="RefSeq" id="XP_034255077.1">
    <property type="nucleotide sequence ID" value="XM_034399186.1"/>
</dbReference>
<evidence type="ECO:0000256" key="6">
    <source>
        <dbReference type="ARBA" id="ARBA00022723"/>
    </source>
</evidence>
<feature type="domain" description="Mab-21-like nucleotidyltransferase" evidence="13">
    <location>
        <begin position="83"/>
        <end position="286"/>
    </location>
</feature>
<dbReference type="Proteomes" id="UP000515158">
    <property type="component" value="Unplaced"/>
</dbReference>
<keyword evidence="12" id="KW-0175">Coiled coil</keyword>
<dbReference type="GO" id="GO:0046872">
    <property type="term" value="F:metal ion binding"/>
    <property type="evidence" value="ECO:0007669"/>
    <property type="project" value="UniProtKB-KW"/>
</dbReference>
<dbReference type="GO" id="GO:0005525">
    <property type="term" value="F:GTP binding"/>
    <property type="evidence" value="ECO:0007669"/>
    <property type="project" value="UniProtKB-KW"/>
</dbReference>
<gene>
    <name evidence="16" type="primary">LOC117653494</name>
</gene>
<keyword evidence="6" id="KW-0479">Metal-binding</keyword>
<feature type="coiled-coil region" evidence="12">
    <location>
        <begin position="488"/>
        <end position="529"/>
    </location>
</feature>
<dbReference type="InterPro" id="IPR046906">
    <property type="entry name" value="Mab-21_HhH/H2TH-like"/>
</dbReference>
<evidence type="ECO:0000256" key="8">
    <source>
        <dbReference type="ARBA" id="ARBA00022840"/>
    </source>
</evidence>
<keyword evidence="7" id="KW-0547">Nucleotide-binding</keyword>
<dbReference type="PANTHER" id="PTHR10656">
    <property type="entry name" value="CELL FATE DETERMINING PROTEIN MAB21-RELATED"/>
    <property type="match status" value="1"/>
</dbReference>
<dbReference type="InterPro" id="IPR046903">
    <property type="entry name" value="Mab-21-like_nuc_Trfase"/>
</dbReference>
<dbReference type="GO" id="GO:0005524">
    <property type="term" value="F:ATP binding"/>
    <property type="evidence" value="ECO:0007669"/>
    <property type="project" value="UniProtKB-KW"/>
</dbReference>
<keyword evidence="4" id="KW-0808">Transferase</keyword>
<evidence type="ECO:0000259" key="14">
    <source>
        <dbReference type="Pfam" id="PF20266"/>
    </source>
</evidence>
<protein>
    <submittedName>
        <fullName evidence="16">Uncharacterized protein LOC117653494</fullName>
    </submittedName>
</protein>
<evidence type="ECO:0000256" key="7">
    <source>
        <dbReference type="ARBA" id="ARBA00022741"/>
    </source>
</evidence>
<dbReference type="Pfam" id="PF20266">
    <property type="entry name" value="Mab-21_C"/>
    <property type="match status" value="1"/>
</dbReference>
<comment type="cofactor">
    <cofactor evidence="2">
        <name>Mg(2+)</name>
        <dbReference type="ChEBI" id="CHEBI:18420"/>
    </cofactor>
</comment>
<dbReference type="GO" id="GO:0016779">
    <property type="term" value="F:nucleotidyltransferase activity"/>
    <property type="evidence" value="ECO:0007669"/>
    <property type="project" value="UniProtKB-KW"/>
</dbReference>
<dbReference type="KEGG" id="tpal:117653494"/>